<dbReference type="InterPro" id="IPR003004">
    <property type="entry name" value="GspF/PilC"/>
</dbReference>
<dbReference type="Proteomes" id="UP000315112">
    <property type="component" value="Unassembled WGS sequence"/>
</dbReference>
<organism evidence="9 10">
    <name type="scientific">Pseudoduganella flava</name>
    <dbReference type="NCBI Taxonomy" id="871742"/>
    <lineage>
        <taxon>Bacteria</taxon>
        <taxon>Pseudomonadati</taxon>
        <taxon>Pseudomonadota</taxon>
        <taxon>Betaproteobacteria</taxon>
        <taxon>Burkholderiales</taxon>
        <taxon>Oxalobacteraceae</taxon>
        <taxon>Telluria group</taxon>
        <taxon>Pseudoduganella</taxon>
    </lineage>
</organism>
<comment type="similarity">
    <text evidence="2">Belongs to the GSP F family.</text>
</comment>
<protein>
    <submittedName>
        <fullName evidence="9">General secretion pathway protein F</fullName>
    </submittedName>
</protein>
<evidence type="ECO:0000256" key="4">
    <source>
        <dbReference type="ARBA" id="ARBA00022692"/>
    </source>
</evidence>
<feature type="transmembrane region" description="Helical" evidence="7">
    <location>
        <begin position="171"/>
        <end position="192"/>
    </location>
</feature>
<feature type="transmembrane region" description="Helical" evidence="7">
    <location>
        <begin position="274"/>
        <end position="294"/>
    </location>
</feature>
<dbReference type="EMBL" id="VLKW01000001">
    <property type="protein sequence ID" value="TWI51296.1"/>
    <property type="molecule type" value="Genomic_DNA"/>
</dbReference>
<dbReference type="AlphaFoldDB" id="A0A562Q5I7"/>
<reference evidence="9 10" key="1">
    <citation type="journal article" date="2015" name="Stand. Genomic Sci.">
        <title>Genomic Encyclopedia of Bacterial and Archaeal Type Strains, Phase III: the genomes of soil and plant-associated and newly described type strains.</title>
        <authorList>
            <person name="Whitman W.B."/>
            <person name="Woyke T."/>
            <person name="Klenk H.P."/>
            <person name="Zhou Y."/>
            <person name="Lilburn T.G."/>
            <person name="Beck B.J."/>
            <person name="De Vos P."/>
            <person name="Vandamme P."/>
            <person name="Eisen J.A."/>
            <person name="Garrity G."/>
            <person name="Hugenholtz P."/>
            <person name="Kyrpides N.C."/>
        </authorList>
    </citation>
    <scope>NUCLEOTIDE SEQUENCE [LARGE SCALE GENOMIC DNA]</scope>
    <source>
        <strain evidence="9 10">CGMCC 1.10685</strain>
    </source>
</reference>
<dbReference type="Pfam" id="PF00482">
    <property type="entry name" value="T2SSF"/>
    <property type="match status" value="2"/>
</dbReference>
<evidence type="ECO:0000256" key="2">
    <source>
        <dbReference type="ARBA" id="ARBA00005745"/>
    </source>
</evidence>
<gene>
    <name evidence="9" type="ORF">IP92_00280</name>
</gene>
<feature type="transmembrane region" description="Helical" evidence="7">
    <location>
        <begin position="69"/>
        <end position="90"/>
    </location>
</feature>
<evidence type="ECO:0000256" key="1">
    <source>
        <dbReference type="ARBA" id="ARBA00004651"/>
    </source>
</evidence>
<feature type="transmembrane region" description="Helical" evidence="7">
    <location>
        <begin position="121"/>
        <end position="141"/>
    </location>
</feature>
<accession>A0A562Q5I7</accession>
<feature type="domain" description="Type II secretion system protein GspF" evidence="8">
    <location>
        <begin position="171"/>
        <end position="293"/>
    </location>
</feature>
<dbReference type="InterPro" id="IPR042094">
    <property type="entry name" value="T2SS_GspF_sf"/>
</dbReference>
<evidence type="ECO:0000256" key="7">
    <source>
        <dbReference type="SAM" id="Phobius"/>
    </source>
</evidence>
<keyword evidence="5 7" id="KW-1133">Transmembrane helix</keyword>
<dbReference type="GO" id="GO:0005886">
    <property type="term" value="C:plasma membrane"/>
    <property type="evidence" value="ECO:0007669"/>
    <property type="project" value="UniProtKB-SubCell"/>
</dbReference>
<dbReference type="InterPro" id="IPR018076">
    <property type="entry name" value="T2SS_GspF_dom"/>
</dbReference>
<keyword evidence="6 7" id="KW-0472">Membrane</keyword>
<name>A0A562Q5I7_9BURK</name>
<dbReference type="PANTHER" id="PTHR30012">
    <property type="entry name" value="GENERAL SECRETION PATHWAY PROTEIN"/>
    <property type="match status" value="1"/>
</dbReference>
<evidence type="ECO:0000256" key="3">
    <source>
        <dbReference type="ARBA" id="ARBA00022475"/>
    </source>
</evidence>
<keyword evidence="4 7" id="KW-0812">Transmembrane</keyword>
<evidence type="ECO:0000259" key="8">
    <source>
        <dbReference type="Pfam" id="PF00482"/>
    </source>
</evidence>
<evidence type="ECO:0000256" key="5">
    <source>
        <dbReference type="ARBA" id="ARBA00022989"/>
    </source>
</evidence>
<dbReference type="PANTHER" id="PTHR30012:SF0">
    <property type="entry name" value="TYPE II SECRETION SYSTEM PROTEIN F-RELATED"/>
    <property type="match status" value="1"/>
</dbReference>
<evidence type="ECO:0000256" key="6">
    <source>
        <dbReference type="ARBA" id="ARBA00023136"/>
    </source>
</evidence>
<comment type="caution">
    <text evidence="9">The sequence shown here is derived from an EMBL/GenBank/DDBJ whole genome shotgun (WGS) entry which is preliminary data.</text>
</comment>
<feature type="domain" description="Type II secretion system protein GspF" evidence="8">
    <location>
        <begin position="2"/>
        <end position="91"/>
    </location>
</feature>
<evidence type="ECO:0000313" key="10">
    <source>
        <dbReference type="Proteomes" id="UP000315112"/>
    </source>
</evidence>
<dbReference type="Gene3D" id="1.20.81.30">
    <property type="entry name" value="Type II secretion system (T2SS), domain F"/>
    <property type="match status" value="2"/>
</dbReference>
<keyword evidence="3" id="KW-1003">Cell membrane</keyword>
<sequence length="302" mass="33013">MLEAVVRQLNEGVSFSAALEMQPAAFSPLYIATIRTAERTGDLAASLRRFLAYHTQVNQVRQKVVSASVYPAVLGIVGIAVIVFLLGYVVPRFSRIYEDIGGDLPWTSQLLMKWGRLVDEYGLLLFAGVGFLAVVLAYFLSKASVRAVVSRWCWALPGIGQKIQLYELARFARTLAMLLSGGVPFSTALIVVRDLLSQPALQQSLANAARLIKEGRTVSDAFGSQGLATEVGVRLLLVGERSGELSTALERIAKMYEDEVSKAVDWFSRLFEPLLMVAIGGVIGLVVVLMYLPIFELANNLQ</sequence>
<proteinExistence type="inferred from homology"/>
<comment type="subcellular location">
    <subcellularLocation>
        <location evidence="1">Cell membrane</location>
        <topology evidence="1">Multi-pass membrane protein</topology>
    </subcellularLocation>
</comment>
<evidence type="ECO:0000313" key="9">
    <source>
        <dbReference type="EMBL" id="TWI51296.1"/>
    </source>
</evidence>